<dbReference type="AlphaFoldDB" id="A0A1A3TUM7"/>
<feature type="region of interest" description="Disordered" evidence="1">
    <location>
        <begin position="58"/>
        <end position="82"/>
    </location>
</feature>
<sequence length="82" mass="8755">MAEVHGAYYGVPGLLLGPDGLRIARARGHRSLALLPSVEFRQMEVRLLPMKTAAGTASKDQLGFHSAMPPKRSSALRNNAGS</sequence>
<reference evidence="3" key="1">
    <citation type="submission" date="2016-06" db="EMBL/GenBank/DDBJ databases">
        <authorList>
            <person name="Sutton G."/>
            <person name="Brinkac L."/>
            <person name="Sanka R."/>
            <person name="Adams M."/>
            <person name="Lau E."/>
            <person name="Garcia-Basteiro A."/>
            <person name="Lopez-Varela E."/>
            <person name="Palencia S."/>
        </authorList>
    </citation>
    <scope>NUCLEOTIDE SEQUENCE [LARGE SCALE GENOMIC DNA]</scope>
    <source>
        <strain evidence="3">1274684.2</strain>
    </source>
</reference>
<organism evidence="2 3">
    <name type="scientific">Mycolicibacter sinensis (strain JDM601)</name>
    <name type="common">Mycobacterium sinense</name>
    <dbReference type="NCBI Taxonomy" id="875328"/>
    <lineage>
        <taxon>Bacteria</taxon>
        <taxon>Bacillati</taxon>
        <taxon>Actinomycetota</taxon>
        <taxon>Actinomycetes</taxon>
        <taxon>Mycobacteriales</taxon>
        <taxon>Mycobacteriaceae</taxon>
        <taxon>Mycolicibacter</taxon>
    </lineage>
</organism>
<gene>
    <name evidence="2" type="ORF">A5648_05850</name>
</gene>
<accession>A0A1A3TUM7</accession>
<dbReference type="EMBL" id="LZMF01000093">
    <property type="protein sequence ID" value="OBK86344.1"/>
    <property type="molecule type" value="Genomic_DNA"/>
</dbReference>
<name>A0A1A3TUM7_MYCSD</name>
<evidence type="ECO:0000256" key="1">
    <source>
        <dbReference type="SAM" id="MobiDB-lite"/>
    </source>
</evidence>
<comment type="caution">
    <text evidence="2">The sequence shown here is derived from an EMBL/GenBank/DDBJ whole genome shotgun (WGS) entry which is preliminary data.</text>
</comment>
<protein>
    <submittedName>
        <fullName evidence="2">Uncharacterized protein</fullName>
    </submittedName>
</protein>
<evidence type="ECO:0000313" key="3">
    <source>
        <dbReference type="Proteomes" id="UP000093759"/>
    </source>
</evidence>
<evidence type="ECO:0000313" key="2">
    <source>
        <dbReference type="EMBL" id="OBK86344.1"/>
    </source>
</evidence>
<proteinExistence type="predicted"/>
<dbReference type="Proteomes" id="UP000093759">
    <property type="component" value="Unassembled WGS sequence"/>
</dbReference>